<feature type="region of interest" description="Disordered" evidence="10">
    <location>
        <begin position="209"/>
        <end position="236"/>
    </location>
</feature>
<evidence type="ECO:0000256" key="4">
    <source>
        <dbReference type="ARBA" id="ARBA00022499"/>
    </source>
</evidence>
<name>I0YPW1_COCSC</name>
<evidence type="ECO:0000256" key="10">
    <source>
        <dbReference type="SAM" id="MobiDB-lite"/>
    </source>
</evidence>
<keyword evidence="13" id="KW-1185">Reference proteome</keyword>
<comment type="caution">
    <text evidence="12">The sequence shown here is derived from an EMBL/GenBank/DDBJ whole genome shotgun (WGS) entry which is preliminary data.</text>
</comment>
<dbReference type="Proteomes" id="UP000007264">
    <property type="component" value="Unassembled WGS sequence"/>
</dbReference>
<accession>I0YPW1</accession>
<protein>
    <recommendedName>
        <fullName evidence="11">Zinc-finger domain-containing protein</fullName>
    </recommendedName>
</protein>
<keyword evidence="9" id="KW-0539">Nucleus</keyword>
<evidence type="ECO:0000256" key="1">
    <source>
        <dbReference type="ARBA" id="ARBA00004123"/>
    </source>
</evidence>
<evidence type="ECO:0000256" key="5">
    <source>
        <dbReference type="ARBA" id="ARBA00022553"/>
    </source>
</evidence>
<feature type="region of interest" description="Disordered" evidence="10">
    <location>
        <begin position="274"/>
        <end position="303"/>
    </location>
</feature>
<evidence type="ECO:0000256" key="9">
    <source>
        <dbReference type="ARBA" id="ARBA00023242"/>
    </source>
</evidence>
<dbReference type="GO" id="GO:0005634">
    <property type="term" value="C:nucleus"/>
    <property type="evidence" value="ECO:0007669"/>
    <property type="project" value="UniProtKB-SubCell"/>
</dbReference>
<dbReference type="OrthoDB" id="298344at2759"/>
<dbReference type="EMBL" id="AGSI01000015">
    <property type="protein sequence ID" value="EIE20430.1"/>
    <property type="molecule type" value="Genomic_DNA"/>
</dbReference>
<sequence>MEEIRGPTMEDLHRWKGRQGPKLRGLLGAQEGQHPPVRESYSLEHYQRLRRFEARAEFQTRDKVRCIDAHSRNDARCVACKTCHFCRQKTIEQKTWCPCEHGVNGRRGTGRGIWCGNCLWLRMGQNLNEVLPLCEEGVWRCPSCLDLCNCSGRSCSRFQKGLEPTEQLHSEAVRQGFKSAAHYLVETLLSEEAVTAAIGSVYEGRSLKRARPDELPEGPHQAARRGARNHKERVQQRAKQKLEQQLALMHEAFATLQQLSVPLDRMAESAGPVALDADEADESEDEAGAAFDSPLGRGAAQRREPVMAAAGSAAASVLDTSPASVTAAGLFNSGDRRPRKRQRRDAGTCEQPGDAGMDFHDVAGDVPPGGQWDGAHGGLGGGERGMPAQQGSLAAAVRRAPPVQQRQLAQEQPQDIDDDFALMHMHREAAGIQQWRSPLEKEGGGSVAEAGQNHDRWTGDKKQQFTLGALREVLKVLLTAARVLPEDEVPYTVARRLFGLEHFVDFEASDPATRSHLLSAAFELLDVAWQRSIPLGEITSGIMGFLEVLAKEHEALDEWKQNATTHYIDRDSFCIGPFKQDPPWTDDNKVEAEALLELGEKSNELLLKTALDRIALAMLGPGLSEYPSQEHLALLGDPVMCLLDDSARIAAPRDMDDEFVDLLMLRKALGQRLRDARLLQRLEAAVAHRYPQRGAGRDIGAALAAAPLPGERNISEVTDAAFAVLAKFYGLLAASNLVAWKDVVPYAMLPYSEIRFWTSANTTYRNFAALFLANVLEAFPQVLPALHTALLHLWLRALLDTERRESAYWLTLGMSRVAGGVEECPGPGKLLAVAGIRGRELQKLRHDKSGDMRAELVRGVFSTMAVYQRWRERFWELFGDIGEVLSKRMAEARRPRELAAWQQAAAGILLGAVSGAGLGPCHCRQPPTSCSCGGAALLTVLGHISRWAGSASMDLQRRWAADAPHLEGLDPPPPKETLEGNARLRLETRTVFRHVLPLLHLIASHFFAVRSLAPPTPALEVLRTVLMCAVEVPVGDENINPADAALYDGMAKALVCGGDAQPPVPDLTGESQDPSQRMLHYFIGTQLKRHLERACFARGRNAATERCAVNTLRLLCSLLSRPAIRGSAAAFRTLLPPLLRPLLDLLRPPGLAVEPSLAAKEALYAVLMELLRDSAAVLVPPVLAHGDPPAAASARVIIGRQGGPLHQCQPLPEDKWQAAMQLFFQALCRDVLACVAGASDTVNLGQLQQHNGLTPLDHQASAPSCFNSLSIFIGTKGADAVRNTLFVLLGQPRPQDATNRIFESKPPFEAPDDGPDLSPGERQPPAPQPPPRFRPGDFRWRLAERAIGFLSALAASGAHGAGWAAASAPPLRALLAANASLRSMLSAAYQELLAALQASGQDTGALALPSRAAVPPARAALAGPPRAGGPGAPPGLQHGQAMQENWPPPSHQNASAPAPEIKREPQPAKVLTTMAEVQAAMSSSALVTVRMQLACAPRLITKGDSSKFLLLKLTDALGPVTSTPTREGDAGSPDVTVFWTHNAESLHSEIQAAHSRGDWRCTATFTDLERIKSVKAAGLKSTDLSRASFQAAPAPSASQAPVAAPAAVGSKYVPHIFTRERDKDIADNGDKQCWRDMRHCCHGKLMMEICTQYDPAEVGRARVEALLRHLQEMGFGLEAARGALRTATHEGLTDQRALERAAELLTRAG</sequence>
<organism evidence="12 13">
    <name type="scientific">Coccomyxa subellipsoidea (strain C-169)</name>
    <name type="common">Green microalga</name>
    <dbReference type="NCBI Taxonomy" id="574566"/>
    <lineage>
        <taxon>Eukaryota</taxon>
        <taxon>Viridiplantae</taxon>
        <taxon>Chlorophyta</taxon>
        <taxon>core chlorophytes</taxon>
        <taxon>Trebouxiophyceae</taxon>
        <taxon>Trebouxiophyceae incertae sedis</taxon>
        <taxon>Coccomyxaceae</taxon>
        <taxon>Coccomyxa</taxon>
        <taxon>Coccomyxa subellipsoidea</taxon>
    </lineage>
</organism>
<keyword evidence="4" id="KW-1017">Isopeptide bond</keyword>
<evidence type="ECO:0000313" key="12">
    <source>
        <dbReference type="EMBL" id="EIE20430.1"/>
    </source>
</evidence>
<dbReference type="InterPro" id="IPR018866">
    <property type="entry name" value="Znf-4CXXC_R1"/>
</dbReference>
<dbReference type="GeneID" id="17038406"/>
<feature type="region of interest" description="Disordered" evidence="10">
    <location>
        <begin position="1297"/>
        <end position="1336"/>
    </location>
</feature>
<feature type="compositionally biased region" description="Acidic residues" evidence="10">
    <location>
        <begin position="276"/>
        <end position="287"/>
    </location>
</feature>
<feature type="region of interest" description="Disordered" evidence="10">
    <location>
        <begin position="327"/>
        <end position="358"/>
    </location>
</feature>
<dbReference type="GO" id="GO:0005737">
    <property type="term" value="C:cytoplasm"/>
    <property type="evidence" value="ECO:0007669"/>
    <property type="project" value="UniProtKB-SubCell"/>
</dbReference>
<evidence type="ECO:0000256" key="3">
    <source>
        <dbReference type="ARBA" id="ARBA00022490"/>
    </source>
</evidence>
<dbReference type="KEGG" id="csl:COCSUDRAFT_43874"/>
<feature type="domain" description="Zinc-finger" evidence="11">
    <location>
        <begin position="78"/>
        <end position="184"/>
    </location>
</feature>
<dbReference type="eggNOG" id="ENOG502SRG6">
    <property type="taxonomic scope" value="Eukaryota"/>
</dbReference>
<proteinExistence type="predicted"/>
<dbReference type="PANTHER" id="PTHR31169">
    <property type="entry name" value="OS05G0300700 PROTEIN"/>
    <property type="match status" value="1"/>
</dbReference>
<dbReference type="GO" id="GO:0006355">
    <property type="term" value="P:regulation of DNA-templated transcription"/>
    <property type="evidence" value="ECO:0007669"/>
    <property type="project" value="InterPro"/>
</dbReference>
<dbReference type="RefSeq" id="XP_005644974.1">
    <property type="nucleotide sequence ID" value="XM_005644917.1"/>
</dbReference>
<evidence type="ECO:0000256" key="7">
    <source>
        <dbReference type="ARBA" id="ARBA00023015"/>
    </source>
</evidence>
<evidence type="ECO:0000259" key="11">
    <source>
        <dbReference type="Pfam" id="PF10497"/>
    </source>
</evidence>
<dbReference type="InterPro" id="IPR040221">
    <property type="entry name" value="CDCA7/CDA7L"/>
</dbReference>
<evidence type="ECO:0000313" key="13">
    <source>
        <dbReference type="Proteomes" id="UP000007264"/>
    </source>
</evidence>
<evidence type="ECO:0000256" key="2">
    <source>
        <dbReference type="ARBA" id="ARBA00004496"/>
    </source>
</evidence>
<comment type="subcellular location">
    <subcellularLocation>
        <location evidence="2">Cytoplasm</location>
    </subcellularLocation>
    <subcellularLocation>
        <location evidence="1">Nucleus</location>
    </subcellularLocation>
</comment>
<feature type="compositionally biased region" description="Basic residues" evidence="10">
    <location>
        <begin position="222"/>
        <end position="236"/>
    </location>
</feature>
<keyword evidence="3" id="KW-0963">Cytoplasm</keyword>
<keyword evidence="5" id="KW-0597">Phosphoprotein</keyword>
<keyword evidence="7" id="KW-0805">Transcription regulation</keyword>
<reference evidence="12 13" key="1">
    <citation type="journal article" date="2012" name="Genome Biol.">
        <title>The genome of the polar eukaryotic microalga coccomyxa subellipsoidea reveals traits of cold adaptation.</title>
        <authorList>
            <person name="Blanc G."/>
            <person name="Agarkova I."/>
            <person name="Grimwood J."/>
            <person name="Kuo A."/>
            <person name="Brueggeman A."/>
            <person name="Dunigan D."/>
            <person name="Gurnon J."/>
            <person name="Ladunga I."/>
            <person name="Lindquist E."/>
            <person name="Lucas S."/>
            <person name="Pangilinan J."/>
            <person name="Proschold T."/>
            <person name="Salamov A."/>
            <person name="Schmutz J."/>
            <person name="Weeks D."/>
            <person name="Yamada T."/>
            <person name="Claverie J.M."/>
            <person name="Grigoriev I."/>
            <person name="Van Etten J."/>
            <person name="Lomsadze A."/>
            <person name="Borodovsky M."/>
        </authorList>
    </citation>
    <scope>NUCLEOTIDE SEQUENCE [LARGE SCALE GENOMIC DNA]</scope>
    <source>
        <strain evidence="12 13">C-169</strain>
    </source>
</reference>
<dbReference type="PANTHER" id="PTHR31169:SF23">
    <property type="entry name" value="OS03G0572250 PROTEIN"/>
    <property type="match status" value="1"/>
</dbReference>
<evidence type="ECO:0000256" key="6">
    <source>
        <dbReference type="ARBA" id="ARBA00022843"/>
    </source>
</evidence>
<dbReference type="Pfam" id="PF10497">
    <property type="entry name" value="zf-4CXXC_R1"/>
    <property type="match status" value="1"/>
</dbReference>
<evidence type="ECO:0000256" key="8">
    <source>
        <dbReference type="ARBA" id="ARBA00023163"/>
    </source>
</evidence>
<feature type="region of interest" description="Disordered" evidence="10">
    <location>
        <begin position="1419"/>
        <end position="1462"/>
    </location>
</feature>
<feature type="compositionally biased region" description="Pro residues" evidence="10">
    <location>
        <begin position="1322"/>
        <end position="1333"/>
    </location>
</feature>
<gene>
    <name evidence="12" type="ORF">COCSUDRAFT_43874</name>
</gene>
<keyword evidence="8" id="KW-0804">Transcription</keyword>
<keyword evidence="6" id="KW-0832">Ubl conjugation</keyword>